<dbReference type="Pfam" id="PF01547">
    <property type="entry name" value="SBP_bac_1"/>
    <property type="match status" value="1"/>
</dbReference>
<keyword evidence="5" id="KW-1185">Reference proteome</keyword>
<name>A0A8D5U9S7_9CREN</name>
<organism evidence="4 5">
    <name type="scientific">Stygiolobus caldivivus</name>
    <dbReference type="NCBI Taxonomy" id="2824673"/>
    <lineage>
        <taxon>Archaea</taxon>
        <taxon>Thermoproteota</taxon>
        <taxon>Thermoprotei</taxon>
        <taxon>Sulfolobales</taxon>
        <taxon>Sulfolobaceae</taxon>
        <taxon>Stygiolobus</taxon>
    </lineage>
</organism>
<dbReference type="Proteomes" id="UP000825123">
    <property type="component" value="Chromosome"/>
</dbReference>
<keyword evidence="3" id="KW-0472">Membrane</keyword>
<dbReference type="GeneID" id="66164554"/>
<evidence type="ECO:0000256" key="2">
    <source>
        <dbReference type="ARBA" id="ARBA00022448"/>
    </source>
</evidence>
<dbReference type="InterPro" id="IPR050490">
    <property type="entry name" value="Bact_solute-bd_prot1"/>
</dbReference>
<evidence type="ECO:0000256" key="1">
    <source>
        <dbReference type="ARBA" id="ARBA00008520"/>
    </source>
</evidence>
<dbReference type="RefSeq" id="WP_221288352.1">
    <property type="nucleotide sequence ID" value="NZ_AP024597.1"/>
</dbReference>
<evidence type="ECO:0000313" key="4">
    <source>
        <dbReference type="EMBL" id="BCU71542.1"/>
    </source>
</evidence>
<keyword evidence="2" id="KW-0813">Transport</keyword>
<reference evidence="4 5" key="1">
    <citation type="submission" date="2021-04" db="EMBL/GenBank/DDBJ databases">
        <title>Complete genome sequence of Stygiolobus sp. KN-1.</title>
        <authorList>
            <person name="Nakamura K."/>
            <person name="Sakai H."/>
            <person name="Kurosawa N."/>
        </authorList>
    </citation>
    <scope>NUCLEOTIDE SEQUENCE [LARGE SCALE GENOMIC DNA]</scope>
    <source>
        <strain evidence="4 5">KN-1</strain>
    </source>
</reference>
<dbReference type="InterPro" id="IPR006059">
    <property type="entry name" value="SBP"/>
</dbReference>
<sequence>MAFRDFLNNKKFSNKDIKLRRAISGAALIAIIVVAALVVALGVYFYMSSVKPTTTTSSTITITYFDDLAPSEAKVMQTVVIPMFEKQHPNIKINYVDESASQIVQSIESLEQAGKIGPTIIGEDNMVIGELIYGGYLMNLSPIASQMMPSSLIPSMVTLTNYEIKVWHAIYFIPLRANIPLVFYNKQALEQVGFTQPPQNLSALMEASELLYQKTGVKPVMFQGHGGASTATELFQWAVQFGGNPIVFNDSGDIQMFEYLYNLSNYFAPAYIHGYWGSYKGLASGEYYILDYQWPYVYSLLQGLGMNSSTLGVYPGPAGPVNSDHLVGGDVLAIPKGVPSKDLPYLIEFAKFLLSSEVQRIFIVNLGWPAVNAKAYENLPSNISYLYQQEEAALQHSFFRPPVPWITEWNNIMDHVFDQIIVDHAPYSQIPQILSQANAQMYQYLAKYYGPQVAQQYEQGDFGPLYA</sequence>
<dbReference type="PANTHER" id="PTHR43649:SF29">
    <property type="entry name" value="OSMOPROTECTIVE COMPOUNDS-BINDING PROTEIN GGTB"/>
    <property type="match status" value="1"/>
</dbReference>
<dbReference type="EMBL" id="AP024597">
    <property type="protein sequence ID" value="BCU71542.1"/>
    <property type="molecule type" value="Genomic_DNA"/>
</dbReference>
<comment type="similarity">
    <text evidence="1">Belongs to the bacterial solute-binding protein 1 family.</text>
</comment>
<keyword evidence="3" id="KW-1133">Transmembrane helix</keyword>
<evidence type="ECO:0000313" key="5">
    <source>
        <dbReference type="Proteomes" id="UP000825123"/>
    </source>
</evidence>
<dbReference type="Gene3D" id="3.40.190.10">
    <property type="entry name" value="Periplasmic binding protein-like II"/>
    <property type="match status" value="2"/>
</dbReference>
<keyword evidence="3" id="KW-0812">Transmembrane</keyword>
<accession>A0A8D5U9S7</accession>
<feature type="transmembrane region" description="Helical" evidence="3">
    <location>
        <begin position="21"/>
        <end position="47"/>
    </location>
</feature>
<protein>
    <recommendedName>
        <fullName evidence="6">Extracellular solute-binding protein</fullName>
    </recommendedName>
</protein>
<dbReference type="KEGG" id="csty:KN1_28390"/>
<evidence type="ECO:0000256" key="3">
    <source>
        <dbReference type="SAM" id="Phobius"/>
    </source>
</evidence>
<dbReference type="SUPFAM" id="SSF53850">
    <property type="entry name" value="Periplasmic binding protein-like II"/>
    <property type="match status" value="1"/>
</dbReference>
<evidence type="ECO:0008006" key="6">
    <source>
        <dbReference type="Google" id="ProtNLM"/>
    </source>
</evidence>
<proteinExistence type="inferred from homology"/>
<gene>
    <name evidence="4" type="ORF">KN1_28390</name>
</gene>
<dbReference type="PANTHER" id="PTHR43649">
    <property type="entry name" value="ARABINOSE-BINDING PROTEIN-RELATED"/>
    <property type="match status" value="1"/>
</dbReference>
<dbReference type="AlphaFoldDB" id="A0A8D5U9S7"/>